<evidence type="ECO:0000256" key="6">
    <source>
        <dbReference type="ARBA" id="ARBA00022837"/>
    </source>
</evidence>
<keyword evidence="10 13" id="KW-0472">Membrane</keyword>
<feature type="transmembrane region" description="Helical" evidence="13">
    <location>
        <begin position="14"/>
        <end position="38"/>
    </location>
</feature>
<evidence type="ECO:0000256" key="7">
    <source>
        <dbReference type="ARBA" id="ARBA00022882"/>
    </source>
</evidence>
<evidence type="ECO:0000256" key="13">
    <source>
        <dbReference type="SAM" id="Phobius"/>
    </source>
</evidence>
<evidence type="ECO:0000259" key="14">
    <source>
        <dbReference type="Pfam" id="PF00520"/>
    </source>
</evidence>
<evidence type="ECO:0000256" key="5">
    <source>
        <dbReference type="ARBA" id="ARBA00022692"/>
    </source>
</evidence>
<evidence type="ECO:0000256" key="9">
    <source>
        <dbReference type="ARBA" id="ARBA00023065"/>
    </source>
</evidence>
<evidence type="ECO:0000256" key="3">
    <source>
        <dbReference type="ARBA" id="ARBA00022568"/>
    </source>
</evidence>
<keyword evidence="7" id="KW-0851">Voltage-gated channel</keyword>
<keyword evidence="16" id="KW-1185">Reference proteome</keyword>
<sequence>MRILVTLLLDTLPMLGNVLLLCFFVFFIFGIVGVQLWAGLLRNRCFLPENFSLPLSVDLERYYQTENEDENPFICSQPRENGMRSCRSVPTLRGDGGGGPPCGLDYEAYNSSSNTTCVNWNQYYTNCSAGEHNPFKGAINFDNIGYAWIAIFQVGQPGHRERGPESACPSPPPQVITLEGWVDIMYFVMDAHSFYNFIYFILLIIVSASSGPVGSFFMINLCLVVIATQFSETKQRESQLMREQRVRFLSNASTLASFSEPGSCYEELLKYLVYILRKAARRLAQVSRAVGVRAGLLSSPAPRGDQETQPGGSCSRSHRRPSVHHLVHHHHHHHHHYHLGNGTLRAPRASPQIQDRDANSSRRLMLPPPSTPALSRGPPGVAESVHSFYHADCHLEPVRWQAPPPRSPSEASGRTVGSGKVYPTVHTSPPPEMLKEKAVYDQSWIEMGIGVLGEGCVPVHTQSGVCVHEGVQCVSVPICMYVSGVHVHMCAHESDVCRVHVCIDVVVLSSGTCQSACKISSPCLKADSGACGPDSCPYCARAGVGEVELAGHEMPDSDSEGIYEFTQDAQHGDLRDPHNRHRQSLGLDVEPNSVLAFWRLICDTFRKIVDSKYFGRGIMIAILVNTLSMGIEYHEQVGPWLATQIGVIRIHLVPKAWLHDWVTYLGSQPDEAAG</sequence>
<proteinExistence type="predicted"/>
<dbReference type="GO" id="GO:0005891">
    <property type="term" value="C:voltage-gated calcium channel complex"/>
    <property type="evidence" value="ECO:0007669"/>
    <property type="project" value="TreeGrafter"/>
</dbReference>
<dbReference type="GO" id="GO:0098703">
    <property type="term" value="P:calcium ion import across plasma membrane"/>
    <property type="evidence" value="ECO:0007669"/>
    <property type="project" value="TreeGrafter"/>
</dbReference>
<keyword evidence="4" id="KW-0107">Calcium channel</keyword>
<dbReference type="PANTHER" id="PTHR45628:SF33">
    <property type="entry name" value="VOLTAGE-DEPENDENT T-TYPE CALCIUM CHANNEL SUBUNIT ALPHA-1G"/>
    <property type="match status" value="1"/>
</dbReference>
<dbReference type="EMBL" id="JWIN03000016">
    <property type="protein sequence ID" value="KAB1266388.1"/>
    <property type="molecule type" value="Genomic_DNA"/>
</dbReference>
<evidence type="ECO:0000256" key="4">
    <source>
        <dbReference type="ARBA" id="ARBA00022673"/>
    </source>
</evidence>
<organism evidence="15 16">
    <name type="scientific">Camelus dromedarius</name>
    <name type="common">Dromedary</name>
    <name type="synonym">Arabian camel</name>
    <dbReference type="NCBI Taxonomy" id="9838"/>
    <lineage>
        <taxon>Eukaryota</taxon>
        <taxon>Metazoa</taxon>
        <taxon>Chordata</taxon>
        <taxon>Craniata</taxon>
        <taxon>Vertebrata</taxon>
        <taxon>Euteleostomi</taxon>
        <taxon>Mammalia</taxon>
        <taxon>Eutheria</taxon>
        <taxon>Laurasiatheria</taxon>
        <taxon>Artiodactyla</taxon>
        <taxon>Tylopoda</taxon>
        <taxon>Camelidae</taxon>
        <taxon>Camelus</taxon>
    </lineage>
</organism>
<keyword evidence="6" id="KW-0106">Calcium</keyword>
<evidence type="ECO:0000256" key="1">
    <source>
        <dbReference type="ARBA" id="ARBA00004141"/>
    </source>
</evidence>
<reference evidence="15 16" key="1">
    <citation type="journal article" date="2019" name="Mol. Ecol. Resour.">
        <title>Improving Illumina assemblies with Hi-C and long reads: an example with the North African dromedary.</title>
        <authorList>
            <person name="Elbers J.P."/>
            <person name="Rogers M.F."/>
            <person name="Perelman P.L."/>
            <person name="Proskuryakova A.A."/>
            <person name="Serdyukova N.A."/>
            <person name="Johnson W.E."/>
            <person name="Horin P."/>
            <person name="Corander J."/>
            <person name="Murphy D."/>
            <person name="Burger P.A."/>
        </authorList>
    </citation>
    <scope>NUCLEOTIDE SEQUENCE [LARGE SCALE GENOMIC DNA]</scope>
    <source>
        <strain evidence="15">Drom800</strain>
        <tissue evidence="15">Blood</tissue>
    </source>
</reference>
<feature type="compositionally biased region" description="Basic residues" evidence="12">
    <location>
        <begin position="316"/>
        <end position="338"/>
    </location>
</feature>
<name>A0A5N4D5G2_CAMDR</name>
<keyword evidence="11" id="KW-0407">Ion channel</keyword>
<feature type="transmembrane region" description="Helical" evidence="13">
    <location>
        <begin position="197"/>
        <end position="226"/>
    </location>
</feature>
<feature type="region of interest" description="Disordered" evidence="12">
    <location>
        <begin position="399"/>
        <end position="428"/>
    </location>
</feature>
<keyword evidence="9" id="KW-0406">Ion transport</keyword>
<evidence type="ECO:0000313" key="15">
    <source>
        <dbReference type="EMBL" id="KAB1266388.1"/>
    </source>
</evidence>
<keyword evidence="3" id="KW-0109">Calcium transport</keyword>
<dbReference type="InterPro" id="IPR005821">
    <property type="entry name" value="Ion_trans_dom"/>
</dbReference>
<protein>
    <submittedName>
        <fullName evidence="15">Voltage-dependent T-type calcium channel subunit alpha-1G</fullName>
    </submittedName>
</protein>
<evidence type="ECO:0000256" key="11">
    <source>
        <dbReference type="ARBA" id="ARBA00023303"/>
    </source>
</evidence>
<keyword evidence="8 13" id="KW-1133">Transmembrane helix</keyword>
<dbReference type="Proteomes" id="UP000299084">
    <property type="component" value="Unassembled WGS sequence"/>
</dbReference>
<accession>A0A5N4D5G2</accession>
<comment type="subcellular location">
    <subcellularLocation>
        <location evidence="1">Membrane</location>
        <topology evidence="1">Multi-pass membrane protein</topology>
    </subcellularLocation>
</comment>
<gene>
    <name evidence="15" type="ORF">Cadr_000019043</name>
</gene>
<feature type="domain" description="Ion transport" evidence="14">
    <location>
        <begin position="174"/>
        <end position="237"/>
    </location>
</feature>
<evidence type="ECO:0000256" key="8">
    <source>
        <dbReference type="ARBA" id="ARBA00022989"/>
    </source>
</evidence>
<evidence type="ECO:0000256" key="2">
    <source>
        <dbReference type="ARBA" id="ARBA00022448"/>
    </source>
</evidence>
<evidence type="ECO:0000256" key="10">
    <source>
        <dbReference type="ARBA" id="ARBA00023136"/>
    </source>
</evidence>
<keyword evidence="5 13" id="KW-0812">Transmembrane</keyword>
<evidence type="ECO:0000256" key="12">
    <source>
        <dbReference type="SAM" id="MobiDB-lite"/>
    </source>
</evidence>
<dbReference type="GO" id="GO:0008331">
    <property type="term" value="F:high voltage-gated calcium channel activity"/>
    <property type="evidence" value="ECO:0007669"/>
    <property type="project" value="TreeGrafter"/>
</dbReference>
<feature type="domain" description="Ion transport" evidence="14">
    <location>
        <begin position="1"/>
        <end position="154"/>
    </location>
</feature>
<dbReference type="PANTHER" id="PTHR45628">
    <property type="entry name" value="VOLTAGE-DEPENDENT CALCIUM CHANNEL TYPE A SUBUNIT ALPHA-1"/>
    <property type="match status" value="1"/>
</dbReference>
<dbReference type="AlphaFoldDB" id="A0A5N4D5G2"/>
<feature type="region of interest" description="Disordered" evidence="12">
    <location>
        <begin position="297"/>
        <end position="379"/>
    </location>
</feature>
<evidence type="ECO:0000313" key="16">
    <source>
        <dbReference type="Proteomes" id="UP000299084"/>
    </source>
</evidence>
<comment type="caution">
    <text evidence="15">The sequence shown here is derived from an EMBL/GenBank/DDBJ whole genome shotgun (WGS) entry which is preliminary data.</text>
</comment>
<dbReference type="Gene3D" id="1.10.287.70">
    <property type="match status" value="1"/>
</dbReference>
<dbReference type="Pfam" id="PF00520">
    <property type="entry name" value="Ion_trans"/>
    <property type="match status" value="2"/>
</dbReference>
<dbReference type="InterPro" id="IPR050599">
    <property type="entry name" value="VDCC_alpha-1_subunit"/>
</dbReference>
<keyword evidence="2" id="KW-0813">Transport</keyword>